<dbReference type="EMBL" id="LCAU01000020">
    <property type="protein sequence ID" value="KKR97011.1"/>
    <property type="molecule type" value="Genomic_DNA"/>
</dbReference>
<evidence type="ECO:0000313" key="1">
    <source>
        <dbReference type="EMBL" id="KKR97011.1"/>
    </source>
</evidence>
<organism evidence="1 2">
    <name type="scientific">Candidatus Uhrbacteria bacterium GW2011_GWF2_41_16</name>
    <dbReference type="NCBI Taxonomy" id="1618997"/>
    <lineage>
        <taxon>Bacteria</taxon>
        <taxon>Candidatus Uhriibacteriota</taxon>
    </lineage>
</organism>
<accession>A0A0G0VBI3</accession>
<reference evidence="1 2" key="1">
    <citation type="journal article" date="2015" name="Nature">
        <title>rRNA introns, odd ribosomes, and small enigmatic genomes across a large radiation of phyla.</title>
        <authorList>
            <person name="Brown C.T."/>
            <person name="Hug L.A."/>
            <person name="Thomas B.C."/>
            <person name="Sharon I."/>
            <person name="Castelle C.J."/>
            <person name="Singh A."/>
            <person name="Wilkins M.J."/>
            <person name="Williams K.H."/>
            <person name="Banfield J.F."/>
        </authorList>
    </citation>
    <scope>NUCLEOTIDE SEQUENCE [LARGE SCALE GENOMIC DNA]</scope>
</reference>
<evidence type="ECO:0000313" key="2">
    <source>
        <dbReference type="Proteomes" id="UP000034746"/>
    </source>
</evidence>
<comment type="caution">
    <text evidence="1">The sequence shown here is derived from an EMBL/GenBank/DDBJ whole genome shotgun (WGS) entry which is preliminary data.</text>
</comment>
<dbReference type="AlphaFoldDB" id="A0A0G0VBI3"/>
<proteinExistence type="predicted"/>
<gene>
    <name evidence="1" type="ORF">UU48_C0020G0007</name>
</gene>
<name>A0A0G0VBI3_9BACT</name>
<protein>
    <submittedName>
        <fullName evidence="1">Uncharacterized protein</fullName>
    </submittedName>
</protein>
<sequence length="100" mass="11173">MPSIAPRRVRRFALKVKPVVNEMILKSKVIGGLMPMLKPCVKIFLNGPSLEMAISISPSTPPTMAPINIKTTRRPIFFLKPAISGIILHEKFSEFKKDNT</sequence>
<dbReference type="Proteomes" id="UP000034746">
    <property type="component" value="Unassembled WGS sequence"/>
</dbReference>